<evidence type="ECO:0000256" key="2">
    <source>
        <dbReference type="PROSITE-ProRule" id="PRU00335"/>
    </source>
</evidence>
<dbReference type="GO" id="GO:0003700">
    <property type="term" value="F:DNA-binding transcription factor activity"/>
    <property type="evidence" value="ECO:0007669"/>
    <property type="project" value="TreeGrafter"/>
</dbReference>
<dbReference type="InterPro" id="IPR001647">
    <property type="entry name" value="HTH_TetR"/>
</dbReference>
<dbReference type="SUPFAM" id="SSF46689">
    <property type="entry name" value="Homeodomain-like"/>
    <property type="match status" value="1"/>
</dbReference>
<keyword evidence="1 2" id="KW-0238">DNA-binding</keyword>
<dbReference type="InterPro" id="IPR009057">
    <property type="entry name" value="Homeodomain-like_sf"/>
</dbReference>
<feature type="DNA-binding region" description="H-T-H motif" evidence="2">
    <location>
        <begin position="39"/>
        <end position="58"/>
    </location>
</feature>
<evidence type="ECO:0000313" key="5">
    <source>
        <dbReference type="Proteomes" id="UP000234845"/>
    </source>
</evidence>
<sequence>MSAANTKAPARRPKGEIARERLKTAAIAVLDRVGYHQMRIKDVTSEAGVAAGLFHHYYSDLKTLVEEILEEYIAVFEATETIERDVSKGDWFNRLRSHYEISVHSHAEHPGIMRCINQFCADDAGFRSRWQESYNQRLQLLADVFPFIFPDSALNASEARMMVRALGGIGQDVLREYYIEGNPRLVGLQLAEPELAEWLAALFYRGLFARNPPRSQLRHAGKILSLQR</sequence>
<feature type="domain" description="HTH tetR-type" evidence="3">
    <location>
        <begin position="16"/>
        <end position="76"/>
    </location>
</feature>
<proteinExistence type="predicted"/>
<dbReference type="OrthoDB" id="4541465at2"/>
<protein>
    <recommendedName>
        <fullName evidence="3">HTH tetR-type domain-containing protein</fullName>
    </recommendedName>
</protein>
<reference evidence="5" key="1">
    <citation type="submission" date="2017-11" db="EMBL/GenBank/DDBJ databases">
        <title>The draft genome sequence of Chromatocurvus sp. F02.</title>
        <authorList>
            <person name="Du Z.-J."/>
            <person name="Chang Y.-Q."/>
        </authorList>
    </citation>
    <scope>NUCLEOTIDE SEQUENCE [LARGE SCALE GENOMIC DNA]</scope>
    <source>
        <strain evidence="5">F02</strain>
    </source>
</reference>
<evidence type="ECO:0000256" key="1">
    <source>
        <dbReference type="ARBA" id="ARBA00023125"/>
    </source>
</evidence>
<name>A0A2N5Y0H1_9GAMM</name>
<dbReference type="Pfam" id="PF00440">
    <property type="entry name" value="TetR_N"/>
    <property type="match status" value="1"/>
</dbReference>
<evidence type="ECO:0000313" key="4">
    <source>
        <dbReference type="EMBL" id="PLW81891.1"/>
    </source>
</evidence>
<dbReference type="Proteomes" id="UP000234845">
    <property type="component" value="Unassembled WGS sequence"/>
</dbReference>
<dbReference type="Gene3D" id="1.10.10.60">
    <property type="entry name" value="Homeodomain-like"/>
    <property type="match status" value="1"/>
</dbReference>
<dbReference type="PANTHER" id="PTHR30055">
    <property type="entry name" value="HTH-TYPE TRANSCRIPTIONAL REGULATOR RUTR"/>
    <property type="match status" value="1"/>
</dbReference>
<dbReference type="InterPro" id="IPR050109">
    <property type="entry name" value="HTH-type_TetR-like_transc_reg"/>
</dbReference>
<accession>A0A2N5Y0H1</accession>
<dbReference type="AlphaFoldDB" id="A0A2N5Y0H1"/>
<dbReference type="PANTHER" id="PTHR30055:SF226">
    <property type="entry name" value="HTH-TYPE TRANSCRIPTIONAL REGULATOR PKSA"/>
    <property type="match status" value="1"/>
</dbReference>
<gene>
    <name evidence="4" type="ORF">CWI75_12340</name>
</gene>
<dbReference type="GO" id="GO:0000976">
    <property type="term" value="F:transcription cis-regulatory region binding"/>
    <property type="evidence" value="ECO:0007669"/>
    <property type="project" value="TreeGrafter"/>
</dbReference>
<comment type="caution">
    <text evidence="4">The sequence shown here is derived from an EMBL/GenBank/DDBJ whole genome shotgun (WGS) entry which is preliminary data.</text>
</comment>
<organism evidence="4 5">
    <name type="scientific">Kineobactrum sediminis</name>
    <dbReference type="NCBI Taxonomy" id="1905677"/>
    <lineage>
        <taxon>Bacteria</taxon>
        <taxon>Pseudomonadati</taxon>
        <taxon>Pseudomonadota</taxon>
        <taxon>Gammaproteobacteria</taxon>
        <taxon>Cellvibrionales</taxon>
        <taxon>Halieaceae</taxon>
        <taxon>Kineobactrum</taxon>
    </lineage>
</organism>
<keyword evidence="5" id="KW-1185">Reference proteome</keyword>
<evidence type="ECO:0000259" key="3">
    <source>
        <dbReference type="PROSITE" id="PS50977"/>
    </source>
</evidence>
<dbReference type="PROSITE" id="PS50977">
    <property type="entry name" value="HTH_TETR_2"/>
    <property type="match status" value="1"/>
</dbReference>
<dbReference type="Gene3D" id="1.10.357.10">
    <property type="entry name" value="Tetracycline Repressor, domain 2"/>
    <property type="match status" value="1"/>
</dbReference>
<dbReference type="EMBL" id="PKLZ01000009">
    <property type="protein sequence ID" value="PLW81891.1"/>
    <property type="molecule type" value="Genomic_DNA"/>
</dbReference>
<dbReference type="RefSeq" id="WP_101521826.1">
    <property type="nucleotide sequence ID" value="NZ_PKLZ01000009.1"/>
</dbReference>